<accession>A0A6P4Y930</accession>
<evidence type="ECO:0000256" key="1">
    <source>
        <dbReference type="SAM" id="Coils"/>
    </source>
</evidence>
<evidence type="ECO:0000313" key="4">
    <source>
        <dbReference type="RefSeq" id="XP_019625535.1"/>
    </source>
</evidence>
<feature type="signal peptide" evidence="2">
    <location>
        <begin position="1"/>
        <end position="27"/>
    </location>
</feature>
<proteinExistence type="predicted"/>
<evidence type="ECO:0000313" key="3">
    <source>
        <dbReference type="Proteomes" id="UP000515135"/>
    </source>
</evidence>
<gene>
    <name evidence="4" type="primary">LOC109470886</name>
</gene>
<keyword evidence="2" id="KW-0732">Signal</keyword>
<name>A0A6P4Y930_BRABE</name>
<sequence length="273" mass="29531">MAGKSVVTMVMTVSLVVLLRDQTGVSSAPAPAPEPKLTLDIVAARLEKAEKQLGSLQKVAYGPALAETQDSVAAVAAQLEDVDTRVVVLESRVTENQERAEEEKLAFLSRIGKVETDMQGTKGELARLKNMETKIQTLHQEQEALAADMATFEEKAEILEQVEPMLERVEGLENKVVSGAQLHEDPNSVGTAPSGSGFDIDAIMAQIQEALQSMVGNRGEPDGWSCERGIGTIGGRLPGEIWSVLPWDNLRDVNREDVPTLGQPDTKRALLHT</sequence>
<protein>
    <submittedName>
        <fullName evidence="4">Uncharacterized protein LOC109470886 isoform X1</fullName>
    </submittedName>
</protein>
<dbReference type="Proteomes" id="UP000515135">
    <property type="component" value="Unplaced"/>
</dbReference>
<evidence type="ECO:0000256" key="2">
    <source>
        <dbReference type="SAM" id="SignalP"/>
    </source>
</evidence>
<organism evidence="3 4">
    <name type="scientific">Branchiostoma belcheri</name>
    <name type="common">Amphioxus</name>
    <dbReference type="NCBI Taxonomy" id="7741"/>
    <lineage>
        <taxon>Eukaryota</taxon>
        <taxon>Metazoa</taxon>
        <taxon>Chordata</taxon>
        <taxon>Cephalochordata</taxon>
        <taxon>Leptocardii</taxon>
        <taxon>Amphioxiformes</taxon>
        <taxon>Branchiostomatidae</taxon>
        <taxon>Branchiostoma</taxon>
    </lineage>
</organism>
<dbReference type="OrthoDB" id="9990982at2759"/>
<feature type="chain" id="PRO_5028445164" evidence="2">
    <location>
        <begin position="28"/>
        <end position="273"/>
    </location>
</feature>
<reference evidence="4" key="1">
    <citation type="submission" date="2025-08" db="UniProtKB">
        <authorList>
            <consortium name="RefSeq"/>
        </authorList>
    </citation>
    <scope>IDENTIFICATION</scope>
    <source>
        <tissue evidence="4">Gonad</tissue>
    </source>
</reference>
<dbReference type="GeneID" id="109470886"/>
<keyword evidence="3" id="KW-1185">Reference proteome</keyword>
<dbReference type="RefSeq" id="XP_019625535.1">
    <property type="nucleotide sequence ID" value="XM_019769976.1"/>
</dbReference>
<feature type="coiled-coil region" evidence="1">
    <location>
        <begin position="128"/>
        <end position="155"/>
    </location>
</feature>
<keyword evidence="1" id="KW-0175">Coiled coil</keyword>
<dbReference type="AlphaFoldDB" id="A0A6P4Y930"/>
<dbReference type="KEGG" id="bbel:109470886"/>